<dbReference type="GO" id="GO:0003676">
    <property type="term" value="F:nucleic acid binding"/>
    <property type="evidence" value="ECO:0007669"/>
    <property type="project" value="InterPro"/>
</dbReference>
<proteinExistence type="predicted"/>
<sequence>MEIENTKFVTCIDTTVHYRSCIPVQNLKTDPVFKALDKIFRRYNKAGFRVKIIKCDWAFIPLTDDMLDDMGVTIDPAAAGDHEPTAERNNRTLKERVRVALAQPQYWEPHY</sequence>
<dbReference type="EMBL" id="CAKOGP040000746">
    <property type="protein sequence ID" value="CAJ1938642.1"/>
    <property type="molecule type" value="Genomic_DNA"/>
</dbReference>
<dbReference type="AlphaFoldDB" id="A0AAD2CLS2"/>
<accession>A0AAD2CLS2</accession>
<dbReference type="Proteomes" id="UP001295423">
    <property type="component" value="Unassembled WGS sequence"/>
</dbReference>
<dbReference type="Gene3D" id="3.30.420.10">
    <property type="entry name" value="Ribonuclease H-like superfamily/Ribonuclease H"/>
    <property type="match status" value="1"/>
</dbReference>
<reference evidence="1" key="1">
    <citation type="submission" date="2023-08" db="EMBL/GenBank/DDBJ databases">
        <authorList>
            <person name="Audoor S."/>
            <person name="Bilcke G."/>
        </authorList>
    </citation>
    <scope>NUCLEOTIDE SEQUENCE</scope>
</reference>
<dbReference type="InterPro" id="IPR012337">
    <property type="entry name" value="RNaseH-like_sf"/>
</dbReference>
<evidence type="ECO:0000313" key="1">
    <source>
        <dbReference type="EMBL" id="CAJ1938642.1"/>
    </source>
</evidence>
<keyword evidence="2" id="KW-1185">Reference proteome</keyword>
<evidence type="ECO:0000313" key="2">
    <source>
        <dbReference type="Proteomes" id="UP001295423"/>
    </source>
</evidence>
<dbReference type="SUPFAM" id="SSF53098">
    <property type="entry name" value="Ribonuclease H-like"/>
    <property type="match status" value="1"/>
</dbReference>
<comment type="caution">
    <text evidence="1">The sequence shown here is derived from an EMBL/GenBank/DDBJ whole genome shotgun (WGS) entry which is preliminary data.</text>
</comment>
<dbReference type="InterPro" id="IPR036397">
    <property type="entry name" value="RNaseH_sf"/>
</dbReference>
<organism evidence="1 2">
    <name type="scientific">Cylindrotheca closterium</name>
    <dbReference type="NCBI Taxonomy" id="2856"/>
    <lineage>
        <taxon>Eukaryota</taxon>
        <taxon>Sar</taxon>
        <taxon>Stramenopiles</taxon>
        <taxon>Ochrophyta</taxon>
        <taxon>Bacillariophyta</taxon>
        <taxon>Bacillariophyceae</taxon>
        <taxon>Bacillariophycidae</taxon>
        <taxon>Bacillariales</taxon>
        <taxon>Bacillariaceae</taxon>
        <taxon>Cylindrotheca</taxon>
    </lineage>
</organism>
<name>A0AAD2CLS2_9STRA</name>
<gene>
    <name evidence="1" type="ORF">CYCCA115_LOCUS6216</name>
</gene>
<protein>
    <submittedName>
        <fullName evidence="1">Uncharacterized protein</fullName>
    </submittedName>
</protein>